<dbReference type="OrthoDB" id="4709704at2"/>
<keyword evidence="6" id="KW-1185">Reference proteome</keyword>
<protein>
    <recommendedName>
        <fullName evidence="4">HTH tetR-type domain-containing protein</fullName>
    </recommendedName>
</protein>
<dbReference type="PANTHER" id="PTHR30055:SF160">
    <property type="entry name" value="TRANSCRIPTIONAL REGULATORY PROTEIN (PROBABLY ASNC-FAMILY)-RELATED"/>
    <property type="match status" value="1"/>
</dbReference>
<sequence>MATDVKTNPTLPDPGHVPRSRLSGAERRERFLDMAAEIIVESGVSAVTMESVAARSNVDKRLGYRYFTNRDDLLGALVEREFAVMRQRVHGELPVITSFEERLRVNTRLWLATIAERGPLLRRLLYGEGPLEHYAIKVLNVAVANWSAMICAETDLDAAVAEIVTRMLLAALSGAVDVMQMGLRPLDEVAELYSTIALAGMQAVAQRDSEARRRG</sequence>
<accession>A0A0J1CYQ0</accession>
<dbReference type="PANTHER" id="PTHR30055">
    <property type="entry name" value="HTH-TYPE TRANSCRIPTIONAL REGULATOR RUTR"/>
    <property type="match status" value="1"/>
</dbReference>
<dbReference type="RefSeq" id="WP_047847218.1">
    <property type="nucleotide sequence ID" value="NZ_AEJF01000088.1"/>
</dbReference>
<dbReference type="AlphaFoldDB" id="A0A0J1CYQ0"/>
<dbReference type="GO" id="GO:0003700">
    <property type="term" value="F:DNA-binding transcription factor activity"/>
    <property type="evidence" value="ECO:0007669"/>
    <property type="project" value="TreeGrafter"/>
</dbReference>
<dbReference type="PATRIC" id="fig|908627.4.peg.3085"/>
<dbReference type="Gene3D" id="1.10.357.10">
    <property type="entry name" value="Tetracycline Repressor, domain 2"/>
    <property type="match status" value="1"/>
</dbReference>
<evidence type="ECO:0000256" key="2">
    <source>
        <dbReference type="PROSITE-ProRule" id="PRU00335"/>
    </source>
</evidence>
<evidence type="ECO:0000256" key="3">
    <source>
        <dbReference type="SAM" id="MobiDB-lite"/>
    </source>
</evidence>
<dbReference type="InterPro" id="IPR050109">
    <property type="entry name" value="HTH-type_TetR-like_transc_reg"/>
</dbReference>
<dbReference type="Pfam" id="PF00440">
    <property type="entry name" value="TetR_N"/>
    <property type="match status" value="1"/>
</dbReference>
<dbReference type="EMBL" id="AEJF01000088">
    <property type="protein sequence ID" value="KLU25654.1"/>
    <property type="molecule type" value="Genomic_DNA"/>
</dbReference>
<keyword evidence="1 2" id="KW-0238">DNA-binding</keyword>
<comment type="caution">
    <text evidence="5">The sequence shown here is derived from an EMBL/GenBank/DDBJ whole genome shotgun (WGS) entry which is preliminary data.</text>
</comment>
<evidence type="ECO:0000313" key="6">
    <source>
        <dbReference type="Proteomes" id="UP000035963"/>
    </source>
</evidence>
<dbReference type="InterPro" id="IPR009057">
    <property type="entry name" value="Homeodomain-like_sf"/>
</dbReference>
<dbReference type="Proteomes" id="UP000035963">
    <property type="component" value="Unassembled WGS sequence"/>
</dbReference>
<reference evidence="5 6" key="1">
    <citation type="journal article" date="2015" name="Genome Announc.">
        <title>Draft Genome Sequence of Burkholderia sp. Strain PML1(12), an Ectomycorrhizosphere-Inhabiting Bacterium with Effective Mineral-Weathering Ability.</title>
        <authorList>
            <person name="Uroz S."/>
            <person name="Oger P."/>
        </authorList>
    </citation>
    <scope>NUCLEOTIDE SEQUENCE [LARGE SCALE GENOMIC DNA]</scope>
    <source>
        <strain evidence="6">PML1(12)</strain>
    </source>
</reference>
<evidence type="ECO:0000313" key="5">
    <source>
        <dbReference type="EMBL" id="KLU25654.1"/>
    </source>
</evidence>
<organism evidence="5 6">
    <name type="scientific">Caballeronia mineralivorans PML1(12)</name>
    <dbReference type="NCBI Taxonomy" id="908627"/>
    <lineage>
        <taxon>Bacteria</taxon>
        <taxon>Pseudomonadati</taxon>
        <taxon>Pseudomonadota</taxon>
        <taxon>Betaproteobacteria</taxon>
        <taxon>Burkholderiales</taxon>
        <taxon>Burkholderiaceae</taxon>
        <taxon>Caballeronia</taxon>
    </lineage>
</organism>
<proteinExistence type="predicted"/>
<dbReference type="SUPFAM" id="SSF46689">
    <property type="entry name" value="Homeodomain-like"/>
    <property type="match status" value="1"/>
</dbReference>
<evidence type="ECO:0000259" key="4">
    <source>
        <dbReference type="PROSITE" id="PS50977"/>
    </source>
</evidence>
<feature type="DNA-binding region" description="H-T-H motif" evidence="2">
    <location>
        <begin position="48"/>
        <end position="67"/>
    </location>
</feature>
<gene>
    <name evidence="5" type="ORF">EOS_13845</name>
</gene>
<evidence type="ECO:0000256" key="1">
    <source>
        <dbReference type="ARBA" id="ARBA00023125"/>
    </source>
</evidence>
<dbReference type="PROSITE" id="PS50977">
    <property type="entry name" value="HTH_TETR_2"/>
    <property type="match status" value="1"/>
</dbReference>
<feature type="compositionally biased region" description="Polar residues" evidence="3">
    <location>
        <begin position="1"/>
        <end position="10"/>
    </location>
</feature>
<dbReference type="GO" id="GO:0000976">
    <property type="term" value="F:transcription cis-regulatory region binding"/>
    <property type="evidence" value="ECO:0007669"/>
    <property type="project" value="TreeGrafter"/>
</dbReference>
<name>A0A0J1CYQ0_9BURK</name>
<feature type="region of interest" description="Disordered" evidence="3">
    <location>
        <begin position="1"/>
        <end position="22"/>
    </location>
</feature>
<feature type="domain" description="HTH tetR-type" evidence="4">
    <location>
        <begin position="25"/>
        <end position="85"/>
    </location>
</feature>
<dbReference type="InterPro" id="IPR001647">
    <property type="entry name" value="HTH_TetR"/>
</dbReference>